<name>A0ABT6T5I4_9ACTN</name>
<dbReference type="InterPro" id="IPR000182">
    <property type="entry name" value="GNAT_dom"/>
</dbReference>
<evidence type="ECO:0000259" key="1">
    <source>
        <dbReference type="PROSITE" id="PS51186"/>
    </source>
</evidence>
<evidence type="ECO:0000313" key="3">
    <source>
        <dbReference type="Proteomes" id="UP001237105"/>
    </source>
</evidence>
<keyword evidence="3" id="KW-1185">Reference proteome</keyword>
<protein>
    <submittedName>
        <fullName evidence="2">GNAT family N-acetyltransferase</fullName>
    </submittedName>
</protein>
<sequence>MDLKLYTHADAKDVRTMLLDIHDEAYADDSDPFHSRARFSYFLDLWSKREDWLCISGWENGCPVGYAYGSKFKPGGWWLGSTRPRHVRGPIFALSELMVVPKWRGTGRARQIHDALLAEVEGARSVSLQVEARHPKVQALYVQWGYEKVGESEPSPDAPLYAVMAKPLHR</sequence>
<dbReference type="EMBL" id="JASCIS010000044">
    <property type="protein sequence ID" value="MDI3422900.1"/>
    <property type="molecule type" value="Genomic_DNA"/>
</dbReference>
<evidence type="ECO:0000313" key="2">
    <source>
        <dbReference type="EMBL" id="MDI3422900.1"/>
    </source>
</evidence>
<dbReference type="Proteomes" id="UP001237105">
    <property type="component" value="Unassembled WGS sequence"/>
</dbReference>
<comment type="caution">
    <text evidence="2">The sequence shown here is derived from an EMBL/GenBank/DDBJ whole genome shotgun (WGS) entry which is preliminary data.</text>
</comment>
<dbReference type="Gene3D" id="3.40.630.30">
    <property type="match status" value="1"/>
</dbReference>
<dbReference type="RefSeq" id="WP_282538754.1">
    <property type="nucleotide sequence ID" value="NZ_JASCIS010000044.1"/>
</dbReference>
<proteinExistence type="predicted"/>
<feature type="domain" description="N-acetyltransferase" evidence="1">
    <location>
        <begin position="1"/>
        <end position="169"/>
    </location>
</feature>
<dbReference type="Pfam" id="PF00583">
    <property type="entry name" value="Acetyltransf_1"/>
    <property type="match status" value="1"/>
</dbReference>
<reference evidence="2 3" key="1">
    <citation type="submission" date="2023-05" db="EMBL/GenBank/DDBJ databases">
        <title>Draft genome sequence of Streptomyces sp. B-S-A12 isolated from a cave soil in Thailand.</title>
        <authorList>
            <person name="Chamroensaksri N."/>
            <person name="Muangham S."/>
        </authorList>
    </citation>
    <scope>NUCLEOTIDE SEQUENCE [LARGE SCALE GENOMIC DNA]</scope>
    <source>
        <strain evidence="2 3">B-S-A12</strain>
    </source>
</reference>
<dbReference type="InterPro" id="IPR016181">
    <property type="entry name" value="Acyl_CoA_acyltransferase"/>
</dbReference>
<organism evidence="2 3">
    <name type="scientific">Streptomyces luteolus</name>
    <dbReference type="NCBI Taxonomy" id="3043615"/>
    <lineage>
        <taxon>Bacteria</taxon>
        <taxon>Bacillati</taxon>
        <taxon>Actinomycetota</taxon>
        <taxon>Actinomycetes</taxon>
        <taxon>Kitasatosporales</taxon>
        <taxon>Streptomycetaceae</taxon>
        <taxon>Streptomyces</taxon>
    </lineage>
</organism>
<dbReference type="SUPFAM" id="SSF55729">
    <property type="entry name" value="Acyl-CoA N-acyltransferases (Nat)"/>
    <property type="match status" value="1"/>
</dbReference>
<dbReference type="PROSITE" id="PS51186">
    <property type="entry name" value="GNAT"/>
    <property type="match status" value="1"/>
</dbReference>
<gene>
    <name evidence="2" type="ORF">QIT00_30900</name>
</gene>
<accession>A0ABT6T5I4</accession>